<organism evidence="12 14">
    <name type="scientific">Rosa chinensis</name>
    <name type="common">China rose</name>
    <dbReference type="NCBI Taxonomy" id="74649"/>
    <lineage>
        <taxon>Eukaryota</taxon>
        <taxon>Viridiplantae</taxon>
        <taxon>Streptophyta</taxon>
        <taxon>Embryophyta</taxon>
        <taxon>Tracheophyta</taxon>
        <taxon>Spermatophyta</taxon>
        <taxon>Magnoliopsida</taxon>
        <taxon>eudicotyledons</taxon>
        <taxon>Gunneridae</taxon>
        <taxon>Pentapetalae</taxon>
        <taxon>rosids</taxon>
        <taxon>fabids</taxon>
        <taxon>Rosales</taxon>
        <taxon>Rosaceae</taxon>
        <taxon>Rosoideae</taxon>
        <taxon>Rosoideae incertae sedis</taxon>
        <taxon>Rosa</taxon>
    </lineage>
</organism>
<evidence type="ECO:0000256" key="3">
    <source>
        <dbReference type="ARBA" id="ARBA00008827"/>
    </source>
</evidence>
<comment type="caution">
    <text evidence="12">The sequence shown here is derived from an EMBL/GenBank/DDBJ whole genome shotgun (WGS) entry which is preliminary data.</text>
</comment>
<keyword evidence="7" id="KW-0653">Protein transport</keyword>
<keyword evidence="8" id="KW-0333">Golgi apparatus</keyword>
<evidence type="ECO:0000256" key="5">
    <source>
        <dbReference type="ARBA" id="ARBA00022490"/>
    </source>
</evidence>
<dbReference type="AlphaFoldDB" id="A0A2P6SD22"/>
<dbReference type="GO" id="GO:0000139">
    <property type="term" value="C:Golgi membrane"/>
    <property type="evidence" value="ECO:0007669"/>
    <property type="project" value="UniProtKB-SubCell"/>
</dbReference>
<comment type="similarity">
    <text evidence="3">Belongs to the COPE family.</text>
</comment>
<evidence type="ECO:0000256" key="6">
    <source>
        <dbReference type="ARBA" id="ARBA00022892"/>
    </source>
</evidence>
<evidence type="ECO:0000313" key="13">
    <source>
        <dbReference type="EMBL" id="PRQ60881.1"/>
    </source>
</evidence>
<dbReference type="Proteomes" id="UP000238479">
    <property type="component" value="Chromosome 1"/>
</dbReference>
<dbReference type="GO" id="GO:0006888">
    <property type="term" value="P:endoplasmic reticulum to Golgi vesicle-mediated transport"/>
    <property type="evidence" value="ECO:0007669"/>
    <property type="project" value="TreeGrafter"/>
</dbReference>
<dbReference type="GO" id="GO:0030126">
    <property type="term" value="C:COPI vesicle coat"/>
    <property type="evidence" value="ECO:0007669"/>
    <property type="project" value="TreeGrafter"/>
</dbReference>
<evidence type="ECO:0000256" key="1">
    <source>
        <dbReference type="ARBA" id="ARBA00004255"/>
    </source>
</evidence>
<keyword evidence="5" id="KW-0963">Cytoplasm</keyword>
<dbReference type="InterPro" id="IPR011990">
    <property type="entry name" value="TPR-like_helical_dom_sf"/>
</dbReference>
<keyword evidence="10" id="KW-0968">Cytoplasmic vesicle</keyword>
<proteinExistence type="inferred from homology"/>
<evidence type="ECO:0000256" key="9">
    <source>
        <dbReference type="ARBA" id="ARBA00023136"/>
    </source>
</evidence>
<dbReference type="Gramene" id="PRQ56574">
    <property type="protein sequence ID" value="PRQ56574"/>
    <property type="gene ID" value="RchiOBHm_Chr1g0337861"/>
</dbReference>
<dbReference type="EMBL" id="PDCK01000039">
    <property type="protein sequence ID" value="PRQ56574.1"/>
    <property type="molecule type" value="Genomic_DNA"/>
</dbReference>
<dbReference type="Gramene" id="PRQ60881">
    <property type="protein sequence ID" value="PRQ60881"/>
    <property type="gene ID" value="RchiOBHm_Chr0c29g0501101"/>
</dbReference>
<keyword evidence="6" id="KW-0931">ER-Golgi transport</keyword>
<keyword evidence="4" id="KW-0813">Transport</keyword>
<evidence type="ECO:0000256" key="8">
    <source>
        <dbReference type="ARBA" id="ARBA00023034"/>
    </source>
</evidence>
<dbReference type="STRING" id="74649.A0A2P6SD22"/>
<evidence type="ECO:0000256" key="10">
    <source>
        <dbReference type="ARBA" id="ARBA00023329"/>
    </source>
</evidence>
<protein>
    <submittedName>
        <fullName evidence="12">Putative coatomer, epsilon subunit protein</fullName>
    </submittedName>
</protein>
<evidence type="ECO:0000256" key="2">
    <source>
        <dbReference type="ARBA" id="ARBA00004347"/>
    </source>
</evidence>
<accession>A0A2P6SD22</accession>
<dbReference type="PANTHER" id="PTHR10805">
    <property type="entry name" value="COATOMER SUBUNIT EPSILON"/>
    <property type="match status" value="1"/>
</dbReference>
<dbReference type="Gene3D" id="1.25.40.10">
    <property type="entry name" value="Tetratricopeptide repeat domain"/>
    <property type="match status" value="1"/>
</dbReference>
<dbReference type="EMBL" id="PDCK01000026">
    <property type="protein sequence ID" value="PRQ60881.1"/>
    <property type="molecule type" value="Genomic_DNA"/>
</dbReference>
<comment type="function">
    <text evidence="11">The coatomer is a cytosolic protein complex that binds to dilysine motifs and reversibly associates with Golgi non-clathrin-coated vesicles, which further mediate biosynthetic protein transport from the ER, via the Golgi up to the trans Golgi network. The coatomer complex is required for budding from Golgi membranes, and is essential for the retrograde Golgi-to-ER transport of dilysine-tagged proteins.</text>
</comment>
<dbReference type="GO" id="GO:0006890">
    <property type="term" value="P:retrograde vesicle-mediated transport, Golgi to endoplasmic reticulum"/>
    <property type="evidence" value="ECO:0007669"/>
    <property type="project" value="InterPro"/>
</dbReference>
<sequence>MERETLLLEPWNKDAEDPETLANLVVCCLHLGKPPSRLVSQSRLAHPDHVLIKGASAVEREL</sequence>
<dbReference type="Pfam" id="PF04733">
    <property type="entry name" value="Coatomer_E"/>
    <property type="match status" value="1"/>
</dbReference>
<evidence type="ECO:0000256" key="4">
    <source>
        <dbReference type="ARBA" id="ARBA00022448"/>
    </source>
</evidence>
<name>A0A2P6SD22_ROSCH</name>
<dbReference type="GO" id="GO:0005198">
    <property type="term" value="F:structural molecule activity"/>
    <property type="evidence" value="ECO:0007669"/>
    <property type="project" value="InterPro"/>
</dbReference>
<reference evidence="12 14" key="1">
    <citation type="journal article" date="2018" name="Nat. Genet.">
        <title>The Rosa genome provides new insights in the design of modern roses.</title>
        <authorList>
            <person name="Bendahmane M."/>
        </authorList>
    </citation>
    <scope>NUCLEOTIDE SEQUENCE [LARGE SCALE GENOMIC DNA]</scope>
    <source>
        <strain evidence="14">cv. Old Blush</strain>
    </source>
</reference>
<evidence type="ECO:0000313" key="12">
    <source>
        <dbReference type="EMBL" id="PRQ56574.1"/>
    </source>
</evidence>
<evidence type="ECO:0000256" key="7">
    <source>
        <dbReference type="ARBA" id="ARBA00022927"/>
    </source>
</evidence>
<keyword evidence="9" id="KW-0472">Membrane</keyword>
<dbReference type="GO" id="GO:0015031">
    <property type="term" value="P:protein transport"/>
    <property type="evidence" value="ECO:0007669"/>
    <property type="project" value="UniProtKB-KW"/>
</dbReference>
<dbReference type="GO" id="GO:0006891">
    <property type="term" value="P:intra-Golgi vesicle-mediated transport"/>
    <property type="evidence" value="ECO:0007669"/>
    <property type="project" value="TreeGrafter"/>
</dbReference>
<evidence type="ECO:0000256" key="11">
    <source>
        <dbReference type="ARBA" id="ARBA00025582"/>
    </source>
</evidence>
<comment type="subcellular location">
    <subcellularLocation>
        <location evidence="2">Cytoplasmic vesicle</location>
        <location evidence="2">COPI-coated vesicle membrane</location>
        <topology evidence="2">Peripheral membrane protein</topology>
        <orientation evidence="2">Cytoplasmic side</orientation>
    </subcellularLocation>
    <subcellularLocation>
        <location evidence="1">Golgi apparatus membrane</location>
        <topology evidence="1">Peripheral membrane protein</topology>
        <orientation evidence="1">Cytoplasmic side</orientation>
    </subcellularLocation>
</comment>
<dbReference type="InterPro" id="IPR006822">
    <property type="entry name" value="Coatomer_esu"/>
</dbReference>
<keyword evidence="14" id="KW-1185">Reference proteome</keyword>
<evidence type="ECO:0000313" key="14">
    <source>
        <dbReference type="Proteomes" id="UP000238479"/>
    </source>
</evidence>
<gene>
    <name evidence="13" type="ORF">RchiOBHm_Chr0c29g0501101</name>
    <name evidence="12" type="ORF">RchiOBHm_Chr1g0337861</name>
</gene>
<dbReference type="PANTHER" id="PTHR10805:SF0">
    <property type="entry name" value="COATOMER SUBUNIT EPSILON"/>
    <property type="match status" value="1"/>
</dbReference>